<dbReference type="Pfam" id="PF04239">
    <property type="entry name" value="DUF421"/>
    <property type="match status" value="1"/>
</dbReference>
<feature type="domain" description="YetF C-terminal" evidence="8">
    <location>
        <begin position="92"/>
        <end position="160"/>
    </location>
</feature>
<dbReference type="EMBL" id="PDEQ01000006">
    <property type="protein sequence ID" value="PEN12730.1"/>
    <property type="molecule type" value="Genomic_DNA"/>
</dbReference>
<reference evidence="9 10" key="1">
    <citation type="submission" date="2017-10" db="EMBL/GenBank/DDBJ databases">
        <title>Draft genome of Longibacter Salinarum.</title>
        <authorList>
            <person name="Goh K.M."/>
            <person name="Shamsir M.S."/>
            <person name="Lim S.W."/>
        </authorList>
    </citation>
    <scope>NUCLEOTIDE SEQUENCE [LARGE SCALE GENOMIC DNA]</scope>
    <source>
        <strain evidence="9 10">KCTC 52045</strain>
    </source>
</reference>
<dbReference type="PANTHER" id="PTHR34582:SF6">
    <property type="entry name" value="UPF0702 TRANSMEMBRANE PROTEIN YCAP"/>
    <property type="match status" value="1"/>
</dbReference>
<gene>
    <name evidence="9" type="ORF">CRI94_11930</name>
</gene>
<evidence type="ECO:0000256" key="5">
    <source>
        <dbReference type="ARBA" id="ARBA00022989"/>
    </source>
</evidence>
<evidence type="ECO:0000256" key="7">
    <source>
        <dbReference type="SAM" id="Phobius"/>
    </source>
</evidence>
<name>A0A2A8CVV0_9BACT</name>
<dbReference type="Gene3D" id="3.30.240.20">
    <property type="entry name" value="bsu07140 like domains"/>
    <property type="match status" value="1"/>
</dbReference>
<proteinExistence type="inferred from homology"/>
<keyword evidence="4 7" id="KW-0812">Transmembrane</keyword>
<dbReference type="OrthoDB" id="9793799at2"/>
<evidence type="ECO:0000313" key="9">
    <source>
        <dbReference type="EMBL" id="PEN12730.1"/>
    </source>
</evidence>
<comment type="subcellular location">
    <subcellularLocation>
        <location evidence="1">Cell membrane</location>
        <topology evidence="1">Multi-pass membrane protein</topology>
    </subcellularLocation>
</comment>
<evidence type="ECO:0000256" key="4">
    <source>
        <dbReference type="ARBA" id="ARBA00022692"/>
    </source>
</evidence>
<dbReference type="AlphaFoldDB" id="A0A2A8CVV0"/>
<dbReference type="GO" id="GO:0005886">
    <property type="term" value="C:plasma membrane"/>
    <property type="evidence" value="ECO:0007669"/>
    <property type="project" value="UniProtKB-SubCell"/>
</dbReference>
<sequence length="186" mass="20093">MDWSWLTTNLSASLMVLIKAVGIYVVLIAFTRLAGLRSFSKMSSFDFAVTVAFGSLLASTVLAKEPPLAQAVVALAALFLIQYGVSQLRIRSSLVVEAVDNAPVLVMIGPDILTENMKSVQMTKDDLYAKLREANVTRMDQVRAVVVESTGDVSVLHADPEAPPIDSDILHGIRDKDAYLDSTPLG</sequence>
<dbReference type="InterPro" id="IPR023090">
    <property type="entry name" value="UPF0702_alpha/beta_dom_sf"/>
</dbReference>
<evidence type="ECO:0000256" key="6">
    <source>
        <dbReference type="ARBA" id="ARBA00023136"/>
    </source>
</evidence>
<organism evidence="9 10">
    <name type="scientific">Longibacter salinarum</name>
    <dbReference type="NCBI Taxonomy" id="1850348"/>
    <lineage>
        <taxon>Bacteria</taxon>
        <taxon>Pseudomonadati</taxon>
        <taxon>Rhodothermota</taxon>
        <taxon>Rhodothermia</taxon>
        <taxon>Rhodothermales</taxon>
        <taxon>Salisaetaceae</taxon>
        <taxon>Longibacter</taxon>
    </lineage>
</organism>
<evidence type="ECO:0000256" key="2">
    <source>
        <dbReference type="ARBA" id="ARBA00006448"/>
    </source>
</evidence>
<accession>A0A2A8CVV0</accession>
<keyword evidence="6 7" id="KW-0472">Membrane</keyword>
<keyword evidence="3" id="KW-1003">Cell membrane</keyword>
<dbReference type="InterPro" id="IPR007353">
    <property type="entry name" value="DUF421"/>
</dbReference>
<dbReference type="PANTHER" id="PTHR34582">
    <property type="entry name" value="UPF0702 TRANSMEMBRANE PROTEIN YCAP"/>
    <property type="match status" value="1"/>
</dbReference>
<comment type="similarity">
    <text evidence="2">Belongs to the UPF0702 family.</text>
</comment>
<feature type="transmembrane region" description="Helical" evidence="7">
    <location>
        <begin position="12"/>
        <end position="33"/>
    </location>
</feature>
<evidence type="ECO:0000256" key="1">
    <source>
        <dbReference type="ARBA" id="ARBA00004651"/>
    </source>
</evidence>
<keyword evidence="10" id="KW-1185">Reference proteome</keyword>
<evidence type="ECO:0000259" key="8">
    <source>
        <dbReference type="Pfam" id="PF04239"/>
    </source>
</evidence>
<dbReference type="Proteomes" id="UP000220102">
    <property type="component" value="Unassembled WGS sequence"/>
</dbReference>
<protein>
    <recommendedName>
        <fullName evidence="8">YetF C-terminal domain-containing protein</fullName>
    </recommendedName>
</protein>
<keyword evidence="5 7" id="KW-1133">Transmembrane helix</keyword>
<comment type="caution">
    <text evidence="9">The sequence shown here is derived from an EMBL/GenBank/DDBJ whole genome shotgun (WGS) entry which is preliminary data.</text>
</comment>
<evidence type="ECO:0000313" key="10">
    <source>
        <dbReference type="Proteomes" id="UP000220102"/>
    </source>
</evidence>
<evidence type="ECO:0000256" key="3">
    <source>
        <dbReference type="ARBA" id="ARBA00022475"/>
    </source>
</evidence>